<evidence type="ECO:0000313" key="2">
    <source>
        <dbReference type="EMBL" id="VAW20554.1"/>
    </source>
</evidence>
<dbReference type="InterPro" id="IPR014153">
    <property type="entry name" value="Ds_break_AddB"/>
</dbReference>
<dbReference type="Pfam" id="PF12705">
    <property type="entry name" value="PDDEXK_1"/>
    <property type="match status" value="1"/>
</dbReference>
<dbReference type="AlphaFoldDB" id="A0A3B0UJY7"/>
<organism evidence="2">
    <name type="scientific">hydrothermal vent metagenome</name>
    <dbReference type="NCBI Taxonomy" id="652676"/>
    <lineage>
        <taxon>unclassified sequences</taxon>
        <taxon>metagenomes</taxon>
        <taxon>ecological metagenomes</taxon>
    </lineage>
</organism>
<gene>
    <name evidence="2" type="ORF">MNBD_ALPHA12-720</name>
</gene>
<sequence length="1019" mass="112366">MKNKVFSISSTAPFLKTLVTSVLEGPLLPNWPKSNPFWLSDVTIILPTRRACLALSEIFAEAQKGAAMLPDIRTFDDEEEQEELFSPFVDAPVALNAISPMERRFLLARLIEAWAKTHPDAALVDPTSKQLNPTRILQMADSLARLIDDFEIEQVPPAALRQIMPENLPKNGQLNMDFLEIILSAWPEILGERKQVDLWTLKNLKLQKQAQTLQSRFGGRPVIAAGSTGSVPASAQLMAAIIKLERGALVLPGLDTSLDKKDFARLLDIDACPHGHPQYGLARLLSRLKQTPQSVIELAGKQETRRNELVRASLALAGQTAHWHDIREKFSAPDIKNATKDIMIAKARTEQEQALAIAIAARNALEKNQTVGIISPDRNLARRIIAGLKRFDITVDDSAGMALFHSRAGRLARQVLALFASNIGPVDLMALLNNRYVTFGRTRQQMSNLAHMIEFSLLRGQRPMPGFAGLHQLVAHNVDGALPHAARQLDQKDAKKILRFLDDLKAALAPVFVVFAQKSFPPAQLGAAIVETIAALRIAAPKETSPQLPGAKELASWAQALKETPLDGPALSALDSSEVLEVLMAGFSVRKPGTYRHDIAIWGRLEARLQSADLIILSALNEGSWPEIADPGPWLSRGMRLKAGLEPPERQHGLAAHDFEMAMGGQKIILAFSERVGTSPAARSRLVQRFLGFVGNEASSAMLERGDKLLRTARMLDQAAQITPASRPAPSPPARVRPKSLSVTEIETLIRSPYDLYAKYVLSLKPLDPLGEEVGARERGNLVHEIFARFIDEEHDVMAENSAQIMHDIASEIFSALEAAPDRRDIWLRRFQTVIEGFLHFERNRQANVLKRHAEKNLRWTFPIAGKDFTLRGRADRIDILSDNSVEIIDFKTGSIPAPSDMKSFLAPQMLLEAAIVKACGFDGGPPATSSALTYIKIGAGPEAFKPSGFVLPDNMDMAAASNEIIKRLEKRAELYLFSDHQPMHPGLLPKQNQNFRGAYDHLARSDEWALVDGVEGEN</sequence>
<dbReference type="InterPro" id="IPR027417">
    <property type="entry name" value="P-loop_NTPase"/>
</dbReference>
<dbReference type="InterPro" id="IPR011604">
    <property type="entry name" value="PDDEXK-like_dom_sf"/>
</dbReference>
<dbReference type="SUPFAM" id="SSF52540">
    <property type="entry name" value="P-loop containing nucleoside triphosphate hydrolases"/>
    <property type="match status" value="1"/>
</dbReference>
<dbReference type="EMBL" id="UOEO01000142">
    <property type="protein sequence ID" value="VAW20554.1"/>
    <property type="molecule type" value="Genomic_DNA"/>
</dbReference>
<dbReference type="InterPro" id="IPR038726">
    <property type="entry name" value="PDDEXK_AddAB-type"/>
</dbReference>
<dbReference type="NCBIfam" id="TIGR02786">
    <property type="entry name" value="addB_alphas"/>
    <property type="match status" value="1"/>
</dbReference>
<evidence type="ECO:0000259" key="1">
    <source>
        <dbReference type="Pfam" id="PF12705"/>
    </source>
</evidence>
<accession>A0A3B0UJY7</accession>
<name>A0A3B0UJY7_9ZZZZ</name>
<dbReference type="Gene3D" id="3.90.320.10">
    <property type="match status" value="1"/>
</dbReference>
<proteinExistence type="predicted"/>
<reference evidence="2" key="1">
    <citation type="submission" date="2018-06" db="EMBL/GenBank/DDBJ databases">
        <authorList>
            <person name="Zhirakovskaya E."/>
        </authorList>
    </citation>
    <scope>NUCLEOTIDE SEQUENCE</scope>
</reference>
<feature type="domain" description="PD-(D/E)XK endonuclease-like" evidence="1">
    <location>
        <begin position="740"/>
        <end position="943"/>
    </location>
</feature>
<protein>
    <submittedName>
        <fullName evidence="2">FIG041266: ATP-dependent nuclease subunit B</fullName>
    </submittedName>
</protein>